<dbReference type="RefSeq" id="WP_209559162.1">
    <property type="nucleotide sequence ID" value="NZ_JAEDXU010000015.1"/>
</dbReference>
<organism evidence="1 2">
    <name type="scientific">Enterococcus larvae</name>
    <dbReference type="NCBI Taxonomy" id="2794352"/>
    <lineage>
        <taxon>Bacteria</taxon>
        <taxon>Bacillati</taxon>
        <taxon>Bacillota</taxon>
        <taxon>Bacilli</taxon>
        <taxon>Lactobacillales</taxon>
        <taxon>Enterococcaceae</taxon>
        <taxon>Enterococcus</taxon>
    </lineage>
</organism>
<evidence type="ECO:0000313" key="1">
    <source>
        <dbReference type="EMBL" id="MBP1048398.1"/>
    </source>
</evidence>
<reference evidence="1 2" key="1">
    <citation type="submission" date="2020-12" db="EMBL/GenBank/DDBJ databases">
        <title>Vagococcus allomyrinae sp. nov. and Enterococcus lavae sp. nov., isolated from the larvae of Allomyrina dichotoma.</title>
        <authorList>
            <person name="Lee S.D."/>
        </authorList>
    </citation>
    <scope>NUCLEOTIDE SEQUENCE [LARGE SCALE GENOMIC DNA]</scope>
    <source>
        <strain evidence="1 2">BWM-S5</strain>
    </source>
</reference>
<accession>A0ABS4CQE4</accession>
<proteinExistence type="predicted"/>
<sequence>MENKIKRLVAQTVVKSTAGGGAGSTLVLEFEDTSYIFIWCSWRIEQGKKVIVTSSDTVLPTESNDSPNGLIGEKSPVLKGRKVKNVYLSPQYDLEIVFDNEYKLRIFCDIGPSRDDYDINWELNIPTDNISIEISNHFKERMIEENFND</sequence>
<keyword evidence="2" id="KW-1185">Reference proteome</keyword>
<dbReference type="EMBL" id="JAEDXU010000015">
    <property type="protein sequence ID" value="MBP1048398.1"/>
    <property type="molecule type" value="Genomic_DNA"/>
</dbReference>
<protein>
    <submittedName>
        <fullName evidence="1">Uncharacterized protein</fullName>
    </submittedName>
</protein>
<name>A0ABS4CQE4_9ENTE</name>
<gene>
    <name evidence="1" type="ORF">I6N96_19060</name>
</gene>
<comment type="caution">
    <text evidence="1">The sequence shown here is derived from an EMBL/GenBank/DDBJ whole genome shotgun (WGS) entry which is preliminary data.</text>
</comment>
<dbReference type="Proteomes" id="UP000673375">
    <property type="component" value="Unassembled WGS sequence"/>
</dbReference>
<evidence type="ECO:0000313" key="2">
    <source>
        <dbReference type="Proteomes" id="UP000673375"/>
    </source>
</evidence>